<dbReference type="EMBL" id="BMML01000003">
    <property type="protein sequence ID" value="GGM98357.1"/>
    <property type="molecule type" value="Genomic_DNA"/>
</dbReference>
<protein>
    <recommendedName>
        <fullName evidence="2">2Fe-2S ferredoxin-type domain-containing protein</fullName>
    </recommendedName>
</protein>
<comment type="caution">
    <text evidence="3">The sequence shown here is derived from an EMBL/GenBank/DDBJ whole genome shotgun (WGS) entry which is preliminary data.</text>
</comment>
<dbReference type="InterPro" id="IPR036010">
    <property type="entry name" value="2Fe-2S_ferredoxin-like_sf"/>
</dbReference>
<gene>
    <name evidence="3" type="ORF">GCM10011578_019210</name>
</gene>
<dbReference type="GO" id="GO:0051536">
    <property type="term" value="F:iron-sulfur cluster binding"/>
    <property type="evidence" value="ECO:0007669"/>
    <property type="project" value="InterPro"/>
</dbReference>
<dbReference type="SUPFAM" id="SSF54292">
    <property type="entry name" value="2Fe-2S ferredoxin-like"/>
    <property type="match status" value="1"/>
</dbReference>
<sequence length="115" mass="12569">MTEVVIQPAGFTIDVDPGETLAESAWRQGYRWPTTCWGQAECMVCAALVVAGETATVPADAAEEEAMRLRMPRHLRRPESRLACRLMFSDDGAVVEKKGVRPPPDPQTDPEGANT</sequence>
<dbReference type="Gene3D" id="3.10.20.30">
    <property type="match status" value="1"/>
</dbReference>
<feature type="domain" description="2Fe-2S ferredoxin-type" evidence="2">
    <location>
        <begin position="2"/>
        <end position="101"/>
    </location>
</feature>
<proteinExistence type="predicted"/>
<name>A0A917X9U7_9ACTN</name>
<feature type="region of interest" description="Disordered" evidence="1">
    <location>
        <begin position="94"/>
        <end position="115"/>
    </location>
</feature>
<dbReference type="InterPro" id="IPR012675">
    <property type="entry name" value="Beta-grasp_dom_sf"/>
</dbReference>
<dbReference type="Pfam" id="PF00111">
    <property type="entry name" value="Fer2"/>
    <property type="match status" value="1"/>
</dbReference>
<dbReference type="AlphaFoldDB" id="A0A917X9U7"/>
<organism evidence="3 4">
    <name type="scientific">Streptomyces fuscichromogenes</name>
    <dbReference type="NCBI Taxonomy" id="1324013"/>
    <lineage>
        <taxon>Bacteria</taxon>
        <taxon>Bacillati</taxon>
        <taxon>Actinomycetota</taxon>
        <taxon>Actinomycetes</taxon>
        <taxon>Kitasatosporales</taxon>
        <taxon>Streptomycetaceae</taxon>
        <taxon>Streptomyces</taxon>
    </lineage>
</organism>
<dbReference type="InterPro" id="IPR001041">
    <property type="entry name" value="2Fe-2S_ferredoxin-type"/>
</dbReference>
<evidence type="ECO:0000256" key="1">
    <source>
        <dbReference type="SAM" id="MobiDB-lite"/>
    </source>
</evidence>
<accession>A0A917X9U7</accession>
<keyword evidence="4" id="KW-1185">Reference proteome</keyword>
<reference evidence="3" key="2">
    <citation type="submission" date="2020-09" db="EMBL/GenBank/DDBJ databases">
        <authorList>
            <person name="Sun Q."/>
            <person name="Zhou Y."/>
        </authorList>
    </citation>
    <scope>NUCLEOTIDE SEQUENCE</scope>
    <source>
        <strain evidence="3">CGMCC 4.7110</strain>
    </source>
</reference>
<dbReference type="RefSeq" id="WP_189262160.1">
    <property type="nucleotide sequence ID" value="NZ_BMML01000003.1"/>
</dbReference>
<dbReference type="Proteomes" id="UP000653411">
    <property type="component" value="Unassembled WGS sequence"/>
</dbReference>
<reference evidence="3" key="1">
    <citation type="journal article" date="2014" name="Int. J. Syst. Evol. Microbiol.">
        <title>Complete genome sequence of Corynebacterium casei LMG S-19264T (=DSM 44701T), isolated from a smear-ripened cheese.</title>
        <authorList>
            <consortium name="US DOE Joint Genome Institute (JGI-PGF)"/>
            <person name="Walter F."/>
            <person name="Albersmeier A."/>
            <person name="Kalinowski J."/>
            <person name="Ruckert C."/>
        </authorList>
    </citation>
    <scope>NUCLEOTIDE SEQUENCE</scope>
    <source>
        <strain evidence="3">CGMCC 4.7110</strain>
    </source>
</reference>
<evidence type="ECO:0000313" key="4">
    <source>
        <dbReference type="Proteomes" id="UP000653411"/>
    </source>
</evidence>
<evidence type="ECO:0000259" key="2">
    <source>
        <dbReference type="PROSITE" id="PS51085"/>
    </source>
</evidence>
<dbReference type="PROSITE" id="PS51085">
    <property type="entry name" value="2FE2S_FER_2"/>
    <property type="match status" value="1"/>
</dbReference>
<evidence type="ECO:0000313" key="3">
    <source>
        <dbReference type="EMBL" id="GGM98357.1"/>
    </source>
</evidence>